<sequence length="118" mass="12607">MATPSHRWSRRSLGLSTTRHHPAGMSDSIKSLGTSNALRDIPIPDTVNLLAQNLLPDSGLSITWTSLISTAAAAATTKTAENATTTILSTDLPPLLLTCATVPRDVYRQASFFEGFLL</sequence>
<reference evidence="3" key="2">
    <citation type="submission" date="2015-01" db="EMBL/GenBank/DDBJ databases">
        <title>Evolutionary Origins and Diversification of the Mycorrhizal Mutualists.</title>
        <authorList>
            <consortium name="DOE Joint Genome Institute"/>
            <consortium name="Mycorrhizal Genomics Consortium"/>
            <person name="Kohler A."/>
            <person name="Kuo A."/>
            <person name="Nagy L.G."/>
            <person name="Floudas D."/>
            <person name="Copeland A."/>
            <person name="Barry K.W."/>
            <person name="Cichocki N."/>
            <person name="Veneault-Fourrey C."/>
            <person name="LaButti K."/>
            <person name="Lindquist E.A."/>
            <person name="Lipzen A."/>
            <person name="Lundell T."/>
            <person name="Morin E."/>
            <person name="Murat C."/>
            <person name="Riley R."/>
            <person name="Ohm R."/>
            <person name="Sun H."/>
            <person name="Tunlid A."/>
            <person name="Henrissat B."/>
            <person name="Grigoriev I.V."/>
            <person name="Hibbett D.S."/>
            <person name="Martin F."/>
        </authorList>
    </citation>
    <scope>NUCLEOTIDE SEQUENCE [LARGE SCALE GENOMIC DNA]</scope>
    <source>
        <strain evidence="3">MUT 4182</strain>
    </source>
</reference>
<proteinExistence type="predicted"/>
<dbReference type="EMBL" id="KN822946">
    <property type="protein sequence ID" value="KIO33855.1"/>
    <property type="molecule type" value="Genomic_DNA"/>
</dbReference>
<dbReference type="AlphaFoldDB" id="A0A0C3QLZ5"/>
<name>A0A0C3QLZ5_9AGAM</name>
<organism evidence="2 3">
    <name type="scientific">Tulasnella calospora MUT 4182</name>
    <dbReference type="NCBI Taxonomy" id="1051891"/>
    <lineage>
        <taxon>Eukaryota</taxon>
        <taxon>Fungi</taxon>
        <taxon>Dikarya</taxon>
        <taxon>Basidiomycota</taxon>
        <taxon>Agaricomycotina</taxon>
        <taxon>Agaricomycetes</taxon>
        <taxon>Cantharellales</taxon>
        <taxon>Tulasnellaceae</taxon>
        <taxon>Tulasnella</taxon>
    </lineage>
</organism>
<keyword evidence="3" id="KW-1185">Reference proteome</keyword>
<dbReference type="HOGENOM" id="CLU_2074882_0_0_1"/>
<evidence type="ECO:0000256" key="1">
    <source>
        <dbReference type="SAM" id="MobiDB-lite"/>
    </source>
</evidence>
<gene>
    <name evidence="2" type="ORF">M407DRAFT_17456</name>
</gene>
<dbReference type="Proteomes" id="UP000054248">
    <property type="component" value="Unassembled WGS sequence"/>
</dbReference>
<accession>A0A0C3QLZ5</accession>
<dbReference type="OrthoDB" id="10598110at2759"/>
<reference evidence="2 3" key="1">
    <citation type="submission" date="2014-04" db="EMBL/GenBank/DDBJ databases">
        <authorList>
            <consortium name="DOE Joint Genome Institute"/>
            <person name="Kuo A."/>
            <person name="Girlanda M."/>
            <person name="Perotto S."/>
            <person name="Kohler A."/>
            <person name="Nagy L.G."/>
            <person name="Floudas D."/>
            <person name="Copeland A."/>
            <person name="Barry K.W."/>
            <person name="Cichocki N."/>
            <person name="Veneault-Fourrey C."/>
            <person name="LaButti K."/>
            <person name="Lindquist E.A."/>
            <person name="Lipzen A."/>
            <person name="Lundell T."/>
            <person name="Morin E."/>
            <person name="Murat C."/>
            <person name="Sun H."/>
            <person name="Tunlid A."/>
            <person name="Henrissat B."/>
            <person name="Grigoriev I.V."/>
            <person name="Hibbett D.S."/>
            <person name="Martin F."/>
            <person name="Nordberg H.P."/>
            <person name="Cantor M.N."/>
            <person name="Hua S.X."/>
        </authorList>
    </citation>
    <scope>NUCLEOTIDE SEQUENCE [LARGE SCALE GENOMIC DNA]</scope>
    <source>
        <strain evidence="2 3">MUT 4182</strain>
    </source>
</reference>
<feature type="region of interest" description="Disordered" evidence="1">
    <location>
        <begin position="1"/>
        <end position="31"/>
    </location>
</feature>
<evidence type="ECO:0000313" key="2">
    <source>
        <dbReference type="EMBL" id="KIO33855.1"/>
    </source>
</evidence>
<protein>
    <submittedName>
        <fullName evidence="2">Uncharacterized protein</fullName>
    </submittedName>
</protein>
<evidence type="ECO:0000313" key="3">
    <source>
        <dbReference type="Proteomes" id="UP000054248"/>
    </source>
</evidence>